<feature type="domain" description="Ricin B lectin" evidence="2">
    <location>
        <begin position="47"/>
        <end position="106"/>
    </location>
</feature>
<dbReference type="Pfam" id="PF14200">
    <property type="entry name" value="RicinB_lectin_2"/>
    <property type="match status" value="1"/>
</dbReference>
<dbReference type="CDD" id="cd00161">
    <property type="entry name" value="beta-trefoil_Ricin-like"/>
    <property type="match status" value="1"/>
</dbReference>
<dbReference type="RefSeq" id="WP_276094807.1">
    <property type="nucleotide sequence ID" value="NZ_JARJBC010000013.1"/>
</dbReference>
<dbReference type="EMBL" id="JARJBC010000013">
    <property type="protein sequence ID" value="MDF3291627.1"/>
    <property type="molecule type" value="Genomic_DNA"/>
</dbReference>
<dbReference type="Proteomes" id="UP001216579">
    <property type="component" value="Unassembled WGS sequence"/>
</dbReference>
<dbReference type="InterPro" id="IPR000772">
    <property type="entry name" value="Ricin_B_lectin"/>
</dbReference>
<protein>
    <submittedName>
        <fullName evidence="3">RICIN domain-containing protein</fullName>
    </submittedName>
</protein>
<feature type="chain" id="PRO_5045328807" evidence="1">
    <location>
        <begin position="29"/>
        <end position="351"/>
    </location>
</feature>
<keyword evidence="4" id="KW-1185">Reference proteome</keyword>
<gene>
    <name evidence="3" type="ORF">P3G67_20840</name>
</gene>
<sequence length="351" mass="37557">MPRHHRRARHLIAALFIALLMLVTGAGASYAAQAGGATAHAAPAADDDAWTFATANGRMLDVQNGTRDDGAIIVANNTPGYAQSWRLISLGHGEFQVANNTTGKCLYSTVPLRQQACGKPGEEWHFRPVTGKANTFTLVRTDNNYCLDIILGASYSDAWTQPYGCNGTSAQEWSVPASKTPEAMKLAIEYYQNLCSTNTSTCTWTETSEGAPEALPREKASSVWYNDTSDTVHQVFTTIYHSGWSQSISAGVSTSVGVSAPVQAMISSQLQATTVYQSDDTTINGVMVTVPPKQYGWVDFATVAKKVTGTWTFDLGNFPWKADGTVTVPVVNSPAGSTMYIAHTGPTPPSA</sequence>
<dbReference type="PROSITE" id="PS50231">
    <property type="entry name" value="RICIN_B_LECTIN"/>
    <property type="match status" value="1"/>
</dbReference>
<proteinExistence type="predicted"/>
<dbReference type="InterPro" id="IPR035992">
    <property type="entry name" value="Ricin_B-like_lectins"/>
</dbReference>
<organism evidence="3 4">
    <name type="scientific">Streptomyces silvisoli</name>
    <dbReference type="NCBI Taxonomy" id="3034235"/>
    <lineage>
        <taxon>Bacteria</taxon>
        <taxon>Bacillati</taxon>
        <taxon>Actinomycetota</taxon>
        <taxon>Actinomycetes</taxon>
        <taxon>Kitasatosporales</taxon>
        <taxon>Streptomycetaceae</taxon>
        <taxon>Streptomyces</taxon>
    </lineage>
</organism>
<dbReference type="SUPFAM" id="SSF50370">
    <property type="entry name" value="Ricin B-like lectins"/>
    <property type="match status" value="1"/>
</dbReference>
<evidence type="ECO:0000313" key="4">
    <source>
        <dbReference type="Proteomes" id="UP001216579"/>
    </source>
</evidence>
<comment type="caution">
    <text evidence="3">The sequence shown here is derived from an EMBL/GenBank/DDBJ whole genome shotgun (WGS) entry which is preliminary data.</text>
</comment>
<feature type="signal peptide" evidence="1">
    <location>
        <begin position="1"/>
        <end position="28"/>
    </location>
</feature>
<evidence type="ECO:0000313" key="3">
    <source>
        <dbReference type="EMBL" id="MDF3291627.1"/>
    </source>
</evidence>
<accession>A0ABT5ZP69</accession>
<keyword evidence="1" id="KW-0732">Signal</keyword>
<dbReference type="Gene3D" id="2.80.10.50">
    <property type="match status" value="2"/>
</dbReference>
<evidence type="ECO:0000256" key="1">
    <source>
        <dbReference type="SAM" id="SignalP"/>
    </source>
</evidence>
<name>A0ABT5ZP69_9ACTN</name>
<evidence type="ECO:0000259" key="2">
    <source>
        <dbReference type="Pfam" id="PF14200"/>
    </source>
</evidence>
<reference evidence="3 4" key="1">
    <citation type="submission" date="2023-03" db="EMBL/GenBank/DDBJ databases">
        <title>Draft genome sequence of Streptomyces sp. RB6PN23 isolated from peat swamp forest in Thailand.</title>
        <authorList>
            <person name="Klaysubun C."/>
            <person name="Duangmal K."/>
        </authorList>
    </citation>
    <scope>NUCLEOTIDE SEQUENCE [LARGE SCALE GENOMIC DNA]</scope>
    <source>
        <strain evidence="3 4">RB6PN23</strain>
    </source>
</reference>